<protein>
    <recommendedName>
        <fullName evidence="10">Rab5-interacting protein</fullName>
    </recommendedName>
</protein>
<evidence type="ECO:0000256" key="7">
    <source>
        <dbReference type="SAM" id="Phobius"/>
    </source>
</evidence>
<evidence type="ECO:0008006" key="10">
    <source>
        <dbReference type="Google" id="ProtNLM"/>
    </source>
</evidence>
<proteinExistence type="inferred from homology"/>
<keyword evidence="4" id="KW-0256">Endoplasmic reticulum</keyword>
<dbReference type="RefSeq" id="XP_067066720.1">
    <property type="nucleotide sequence ID" value="XM_067213469.1"/>
</dbReference>
<keyword evidence="6 7" id="KW-0472">Membrane</keyword>
<sequence length="153" mass="17215">MVKKKTTNSESIPQKNIQNKRVALLLKALKADPTEDWTKDEVSLIIYWLLQISAFVIGTIFGLTGAKGIGVFTSSLLCLIFIGLIYINYLDIPERILDPTEVVIENTASCLVTFILYKVVYLLLLTCQDSLKISLVEIVKFKLSYKVNLARLT</sequence>
<evidence type="ECO:0000313" key="9">
    <source>
        <dbReference type="Proteomes" id="UP000186804"/>
    </source>
</evidence>
<evidence type="ECO:0000256" key="6">
    <source>
        <dbReference type="ARBA" id="ARBA00023136"/>
    </source>
</evidence>
<feature type="transmembrane region" description="Helical" evidence="7">
    <location>
        <begin position="102"/>
        <end position="124"/>
    </location>
</feature>
<comment type="similarity">
    <text evidence="2">Belongs to the EMC6 family.</text>
</comment>
<evidence type="ECO:0000256" key="2">
    <source>
        <dbReference type="ARBA" id="ARBA00009436"/>
    </source>
</evidence>
<comment type="subcellular location">
    <subcellularLocation>
        <location evidence="1">Endoplasmic reticulum membrane</location>
        <topology evidence="1">Multi-pass membrane protein</topology>
    </subcellularLocation>
</comment>
<name>A0A1J4MBB6_9CRYT</name>
<dbReference type="VEuPathDB" id="CryptoDB:cand_032430"/>
<organism evidence="8 9">
    <name type="scientific">Cryptosporidium andersoni</name>
    <dbReference type="NCBI Taxonomy" id="117008"/>
    <lineage>
        <taxon>Eukaryota</taxon>
        <taxon>Sar</taxon>
        <taxon>Alveolata</taxon>
        <taxon>Apicomplexa</taxon>
        <taxon>Conoidasida</taxon>
        <taxon>Coccidia</taxon>
        <taxon>Eucoccidiorida</taxon>
        <taxon>Eimeriorina</taxon>
        <taxon>Cryptosporidiidae</taxon>
        <taxon>Cryptosporidium</taxon>
    </lineage>
</organism>
<dbReference type="OrthoDB" id="286395at2759"/>
<dbReference type="GeneID" id="92367427"/>
<keyword evidence="5 7" id="KW-1133">Transmembrane helix</keyword>
<evidence type="ECO:0000256" key="4">
    <source>
        <dbReference type="ARBA" id="ARBA00022824"/>
    </source>
</evidence>
<gene>
    <name evidence="8" type="ORF">cand_032430</name>
</gene>
<dbReference type="Pfam" id="PF07019">
    <property type="entry name" value="EMC6"/>
    <property type="match status" value="1"/>
</dbReference>
<dbReference type="GO" id="GO:0005789">
    <property type="term" value="C:endoplasmic reticulum membrane"/>
    <property type="evidence" value="ECO:0007669"/>
    <property type="project" value="UniProtKB-SubCell"/>
</dbReference>
<keyword evidence="9" id="KW-1185">Reference proteome</keyword>
<evidence type="ECO:0000256" key="3">
    <source>
        <dbReference type="ARBA" id="ARBA00022692"/>
    </source>
</evidence>
<feature type="transmembrane region" description="Helical" evidence="7">
    <location>
        <begin position="45"/>
        <end position="64"/>
    </location>
</feature>
<keyword evidence="3 7" id="KW-0812">Transmembrane</keyword>
<dbReference type="Proteomes" id="UP000186804">
    <property type="component" value="Unassembled WGS sequence"/>
</dbReference>
<evidence type="ECO:0000256" key="1">
    <source>
        <dbReference type="ARBA" id="ARBA00004477"/>
    </source>
</evidence>
<dbReference type="AlphaFoldDB" id="A0A1J4MBB6"/>
<evidence type="ECO:0000256" key="5">
    <source>
        <dbReference type="ARBA" id="ARBA00022989"/>
    </source>
</evidence>
<evidence type="ECO:0000313" key="8">
    <source>
        <dbReference type="EMBL" id="OII71530.1"/>
    </source>
</evidence>
<dbReference type="EMBL" id="LRBS01000121">
    <property type="protein sequence ID" value="OII71530.1"/>
    <property type="molecule type" value="Genomic_DNA"/>
</dbReference>
<reference evidence="8 9" key="1">
    <citation type="submission" date="2016-10" db="EMBL/GenBank/DDBJ databases">
        <title>Reductive evolution of mitochondrial metabolism and differential evolution of invasion-related proteins in Cryptosporidium.</title>
        <authorList>
            <person name="Liu S."/>
            <person name="Roellig D.M."/>
            <person name="Guo Y."/>
            <person name="Li N."/>
            <person name="Frace M.A."/>
            <person name="Tang K."/>
            <person name="Zhang L."/>
            <person name="Feng Y."/>
            <person name="Xiao L."/>
        </authorList>
    </citation>
    <scope>NUCLEOTIDE SEQUENCE [LARGE SCALE GENOMIC DNA]</scope>
    <source>
        <strain evidence="8">30847</strain>
    </source>
</reference>
<comment type="caution">
    <text evidence="8">The sequence shown here is derived from an EMBL/GenBank/DDBJ whole genome shotgun (WGS) entry which is preliminary data.</text>
</comment>
<dbReference type="InterPro" id="IPR029008">
    <property type="entry name" value="EMC6-like"/>
</dbReference>
<accession>A0A1J4MBB6</accession>
<feature type="transmembrane region" description="Helical" evidence="7">
    <location>
        <begin position="71"/>
        <end position="90"/>
    </location>
</feature>